<keyword evidence="7" id="KW-1185">Reference proteome</keyword>
<evidence type="ECO:0000256" key="4">
    <source>
        <dbReference type="ARBA" id="ARBA00022683"/>
    </source>
</evidence>
<feature type="domain" description="HPr" evidence="5">
    <location>
        <begin position="5"/>
        <end position="94"/>
    </location>
</feature>
<dbReference type="PANTHER" id="PTHR33705:SF2">
    <property type="entry name" value="PHOSPHOCARRIER PROTEIN NPR"/>
    <property type="match status" value="1"/>
</dbReference>
<dbReference type="InterPro" id="IPR035895">
    <property type="entry name" value="HPr-like_sf"/>
</dbReference>
<name>A0A5K7XR24_9BACT</name>
<keyword evidence="4" id="KW-0598">Phosphotransferase system</keyword>
<dbReference type="PANTHER" id="PTHR33705">
    <property type="entry name" value="PHOSPHOCARRIER PROTEIN HPR"/>
    <property type="match status" value="1"/>
</dbReference>
<proteinExistence type="inferred from homology"/>
<dbReference type="PROSITE" id="PS51350">
    <property type="entry name" value="PTS_HPR_DOM"/>
    <property type="match status" value="1"/>
</dbReference>
<gene>
    <name evidence="6" type="ORF">PLANPX_5871</name>
</gene>
<organism evidence="6 7">
    <name type="scientific">Lacipirellula parvula</name>
    <dbReference type="NCBI Taxonomy" id="2650471"/>
    <lineage>
        <taxon>Bacteria</taxon>
        <taxon>Pseudomonadati</taxon>
        <taxon>Planctomycetota</taxon>
        <taxon>Planctomycetia</taxon>
        <taxon>Pirellulales</taxon>
        <taxon>Lacipirellulaceae</taxon>
        <taxon>Lacipirellula</taxon>
    </lineage>
</organism>
<dbReference type="AlphaFoldDB" id="A0A5K7XR24"/>
<dbReference type="KEGG" id="lpav:PLANPX_5871"/>
<dbReference type="InterPro" id="IPR000032">
    <property type="entry name" value="HPr-like"/>
</dbReference>
<dbReference type="RefSeq" id="WP_152101458.1">
    <property type="nucleotide sequence ID" value="NZ_AP021861.1"/>
</dbReference>
<evidence type="ECO:0000259" key="5">
    <source>
        <dbReference type="PROSITE" id="PS51350"/>
    </source>
</evidence>
<protein>
    <recommendedName>
        <fullName evidence="5">HPr domain-containing protein</fullName>
    </recommendedName>
</protein>
<accession>A0A5K7XR24</accession>
<dbReference type="Pfam" id="PF00381">
    <property type="entry name" value="PTS-HPr"/>
    <property type="match status" value="1"/>
</dbReference>
<keyword evidence="3" id="KW-0963">Cytoplasm</keyword>
<reference evidence="7" key="1">
    <citation type="submission" date="2019-10" db="EMBL/GenBank/DDBJ databases">
        <title>Lacipirellula parvula gen. nov., sp. nov., representing a lineage of planctomycetes widespread in freshwater anoxic habitats, and description of the family Lacipirellulaceae.</title>
        <authorList>
            <person name="Dedysh S.N."/>
            <person name="Kulichevskaya I.S."/>
            <person name="Beletsky A.V."/>
            <person name="Rakitin A.L."/>
            <person name="Mardanov A.V."/>
            <person name="Ivanova A.A."/>
            <person name="Saltykova V.X."/>
            <person name="Rijpstra W.I.C."/>
            <person name="Sinninghe Damste J.S."/>
            <person name="Ravin N.V."/>
        </authorList>
    </citation>
    <scope>NUCLEOTIDE SEQUENCE [LARGE SCALE GENOMIC DNA]</scope>
    <source>
        <strain evidence="7">PX69</strain>
    </source>
</reference>
<dbReference type="GO" id="GO:0009401">
    <property type="term" value="P:phosphoenolpyruvate-dependent sugar phosphotransferase system"/>
    <property type="evidence" value="ECO:0007669"/>
    <property type="project" value="UniProtKB-KW"/>
</dbReference>
<evidence type="ECO:0000256" key="1">
    <source>
        <dbReference type="ARBA" id="ARBA00004496"/>
    </source>
</evidence>
<comment type="similarity">
    <text evidence="2">Belongs to the HPr family.</text>
</comment>
<dbReference type="PRINTS" id="PR00107">
    <property type="entry name" value="PHOSPHOCPHPR"/>
</dbReference>
<dbReference type="CDD" id="cd00367">
    <property type="entry name" value="PTS-HPr_like"/>
    <property type="match status" value="1"/>
</dbReference>
<evidence type="ECO:0000313" key="7">
    <source>
        <dbReference type="Proteomes" id="UP000326837"/>
    </source>
</evidence>
<sequence>MSSSAAQRVVVISDKDPLGLHIRPAEQFVRLAMKFPCEIEVVRENLRADGKSIMHMLTLGAEPGVELRLEARGDDAEQAVDALARFIANGFVLEQTESQPPTSSDGG</sequence>
<evidence type="ECO:0000256" key="2">
    <source>
        <dbReference type="ARBA" id="ARBA00010736"/>
    </source>
</evidence>
<dbReference type="GO" id="GO:0005737">
    <property type="term" value="C:cytoplasm"/>
    <property type="evidence" value="ECO:0007669"/>
    <property type="project" value="UniProtKB-SubCell"/>
</dbReference>
<evidence type="ECO:0000256" key="3">
    <source>
        <dbReference type="ARBA" id="ARBA00022490"/>
    </source>
</evidence>
<dbReference type="Gene3D" id="3.30.1340.10">
    <property type="entry name" value="HPr-like"/>
    <property type="match status" value="1"/>
</dbReference>
<dbReference type="SUPFAM" id="SSF55594">
    <property type="entry name" value="HPr-like"/>
    <property type="match status" value="1"/>
</dbReference>
<dbReference type="NCBIfam" id="TIGR01003">
    <property type="entry name" value="PTS_HPr_family"/>
    <property type="match status" value="1"/>
</dbReference>
<dbReference type="InterPro" id="IPR050399">
    <property type="entry name" value="HPr"/>
</dbReference>
<dbReference type="Proteomes" id="UP000326837">
    <property type="component" value="Chromosome"/>
</dbReference>
<dbReference type="EMBL" id="AP021861">
    <property type="protein sequence ID" value="BBO36259.1"/>
    <property type="molecule type" value="Genomic_DNA"/>
</dbReference>
<comment type="subcellular location">
    <subcellularLocation>
        <location evidence="1">Cytoplasm</location>
    </subcellularLocation>
</comment>
<evidence type="ECO:0000313" key="6">
    <source>
        <dbReference type="EMBL" id="BBO36259.1"/>
    </source>
</evidence>